<dbReference type="CDD" id="cd00383">
    <property type="entry name" value="trans_reg_C"/>
    <property type="match status" value="1"/>
</dbReference>
<evidence type="ECO:0000256" key="2">
    <source>
        <dbReference type="ARBA" id="ARBA00023012"/>
    </source>
</evidence>
<evidence type="ECO:0000256" key="6">
    <source>
        <dbReference type="PROSITE-ProRule" id="PRU00169"/>
    </source>
</evidence>
<dbReference type="PATRIC" id="fig|1203610.3.peg.1818"/>
<dbReference type="Gene3D" id="1.10.10.10">
    <property type="entry name" value="Winged helix-like DNA-binding domain superfamily/Winged helix DNA-binding domain"/>
    <property type="match status" value="1"/>
</dbReference>
<dbReference type="SUPFAM" id="SSF52172">
    <property type="entry name" value="CheY-like"/>
    <property type="match status" value="1"/>
</dbReference>
<dbReference type="Pfam" id="PF00486">
    <property type="entry name" value="Trans_reg_C"/>
    <property type="match status" value="1"/>
</dbReference>
<dbReference type="InterPro" id="IPR011006">
    <property type="entry name" value="CheY-like_superfamily"/>
</dbReference>
<evidence type="ECO:0000313" key="10">
    <source>
        <dbReference type="EMBL" id="KKB57962.1"/>
    </source>
</evidence>
<feature type="domain" description="Response regulatory" evidence="8">
    <location>
        <begin position="5"/>
        <end position="120"/>
    </location>
</feature>
<comment type="caution">
    <text evidence="10">The sequence shown here is derived from an EMBL/GenBank/DDBJ whole genome shotgun (WGS) entry which is preliminary data.</text>
</comment>
<sequence>MSKIKLLLVEDDESLSFIVKGSLELTGSYEVFVASNGKEGLEAYVSFKPDVIVSDIEMPEMSGEDFVAQIRQGDRKTPILFATAKTSPQDLIRGYQFGIDNYIRKPYLCEELDAHIRGILKRVGENDPVNEVISVNQDTYPLGLYIFHVKHQYLQLGDKHIKLSVRETNILWMLYEEKGKLVRRTDILDKLWGKVDFYSSRSLDVFVRNIRLYLKEDPSVEIITERGEGLILRFLPTNADFGIF</sequence>
<dbReference type="EMBL" id="AQHW01000011">
    <property type="protein sequence ID" value="KKB57962.1"/>
    <property type="molecule type" value="Genomic_DNA"/>
</dbReference>
<proteinExistence type="predicted"/>
<evidence type="ECO:0000256" key="1">
    <source>
        <dbReference type="ARBA" id="ARBA00022553"/>
    </source>
</evidence>
<dbReference type="STRING" id="1203610.HMPREF1536_01771"/>
<dbReference type="GO" id="GO:0032993">
    <property type="term" value="C:protein-DNA complex"/>
    <property type="evidence" value="ECO:0007669"/>
    <property type="project" value="TreeGrafter"/>
</dbReference>
<accession>A0A0F5JKI7</accession>
<dbReference type="Proteomes" id="UP000033035">
    <property type="component" value="Unassembled WGS sequence"/>
</dbReference>
<reference evidence="10 11" key="1">
    <citation type="submission" date="2013-04" db="EMBL/GenBank/DDBJ databases">
        <title>The Genome Sequence of Parabacteroides gordonii DSM 23371.</title>
        <authorList>
            <consortium name="The Broad Institute Genomics Platform"/>
            <person name="Earl A."/>
            <person name="Ward D."/>
            <person name="Feldgarden M."/>
            <person name="Gevers D."/>
            <person name="Martens E."/>
            <person name="Sakamoto M."/>
            <person name="Benno Y."/>
            <person name="Suzuki N."/>
            <person name="Matsunaga N."/>
            <person name="Koshihara K."/>
            <person name="Seki M."/>
            <person name="Komiya H."/>
            <person name="Walker B."/>
            <person name="Young S."/>
            <person name="Zeng Q."/>
            <person name="Gargeya S."/>
            <person name="Fitzgerald M."/>
            <person name="Haas B."/>
            <person name="Abouelleil A."/>
            <person name="Allen A.W."/>
            <person name="Alvarado L."/>
            <person name="Arachchi H.M."/>
            <person name="Berlin A.M."/>
            <person name="Chapman S.B."/>
            <person name="Gainer-Dewar J."/>
            <person name="Goldberg J."/>
            <person name="Griggs A."/>
            <person name="Gujja S."/>
            <person name="Hansen M."/>
            <person name="Howarth C."/>
            <person name="Imamovic A."/>
            <person name="Ireland A."/>
            <person name="Larimer J."/>
            <person name="McCowan C."/>
            <person name="Murphy C."/>
            <person name="Pearson M."/>
            <person name="Poon T.W."/>
            <person name="Priest M."/>
            <person name="Roberts A."/>
            <person name="Saif S."/>
            <person name="Shea T."/>
            <person name="Sisk P."/>
            <person name="Sykes S."/>
            <person name="Wortman J."/>
            <person name="Nusbaum C."/>
            <person name="Birren B."/>
        </authorList>
    </citation>
    <scope>NUCLEOTIDE SEQUENCE [LARGE SCALE GENOMIC DNA]</scope>
    <source>
        <strain evidence="10 11">MS-1</strain>
    </source>
</reference>
<evidence type="ECO:0008006" key="12">
    <source>
        <dbReference type="Google" id="ProtNLM"/>
    </source>
</evidence>
<dbReference type="Pfam" id="PF00072">
    <property type="entry name" value="Response_reg"/>
    <property type="match status" value="1"/>
</dbReference>
<dbReference type="PANTHER" id="PTHR48111:SF1">
    <property type="entry name" value="TWO-COMPONENT RESPONSE REGULATOR ORR33"/>
    <property type="match status" value="1"/>
</dbReference>
<keyword evidence="2" id="KW-0902">Two-component regulatory system</keyword>
<evidence type="ECO:0000256" key="3">
    <source>
        <dbReference type="ARBA" id="ARBA00023015"/>
    </source>
</evidence>
<dbReference type="InterPro" id="IPR001789">
    <property type="entry name" value="Sig_transdc_resp-reg_receiver"/>
</dbReference>
<dbReference type="InterPro" id="IPR036388">
    <property type="entry name" value="WH-like_DNA-bd_sf"/>
</dbReference>
<evidence type="ECO:0000256" key="4">
    <source>
        <dbReference type="ARBA" id="ARBA00023125"/>
    </source>
</evidence>
<dbReference type="GO" id="GO:0005829">
    <property type="term" value="C:cytosol"/>
    <property type="evidence" value="ECO:0007669"/>
    <property type="project" value="TreeGrafter"/>
</dbReference>
<keyword evidence="5" id="KW-0804">Transcription</keyword>
<dbReference type="SUPFAM" id="SSF46894">
    <property type="entry name" value="C-terminal effector domain of the bipartite response regulators"/>
    <property type="match status" value="1"/>
</dbReference>
<dbReference type="GO" id="GO:0000156">
    <property type="term" value="F:phosphorelay response regulator activity"/>
    <property type="evidence" value="ECO:0007669"/>
    <property type="project" value="TreeGrafter"/>
</dbReference>
<dbReference type="PANTHER" id="PTHR48111">
    <property type="entry name" value="REGULATOR OF RPOS"/>
    <property type="match status" value="1"/>
</dbReference>
<dbReference type="CDD" id="cd17574">
    <property type="entry name" value="REC_OmpR"/>
    <property type="match status" value="1"/>
</dbReference>
<evidence type="ECO:0000256" key="7">
    <source>
        <dbReference type="PROSITE-ProRule" id="PRU01091"/>
    </source>
</evidence>
<feature type="domain" description="OmpR/PhoB-type" evidence="9">
    <location>
        <begin position="130"/>
        <end position="234"/>
    </location>
</feature>
<dbReference type="InterPro" id="IPR001867">
    <property type="entry name" value="OmpR/PhoB-type_DNA-bd"/>
</dbReference>
<dbReference type="PROSITE" id="PS50110">
    <property type="entry name" value="RESPONSE_REGULATORY"/>
    <property type="match status" value="1"/>
</dbReference>
<dbReference type="GO" id="GO:0006355">
    <property type="term" value="P:regulation of DNA-templated transcription"/>
    <property type="evidence" value="ECO:0007669"/>
    <property type="project" value="InterPro"/>
</dbReference>
<evidence type="ECO:0000259" key="9">
    <source>
        <dbReference type="PROSITE" id="PS51755"/>
    </source>
</evidence>
<evidence type="ECO:0000256" key="5">
    <source>
        <dbReference type="ARBA" id="ARBA00023163"/>
    </source>
</evidence>
<dbReference type="AlphaFoldDB" id="A0A0F5JKI7"/>
<dbReference type="GO" id="GO:0000976">
    <property type="term" value="F:transcription cis-regulatory region binding"/>
    <property type="evidence" value="ECO:0007669"/>
    <property type="project" value="TreeGrafter"/>
</dbReference>
<evidence type="ECO:0000259" key="8">
    <source>
        <dbReference type="PROSITE" id="PS50110"/>
    </source>
</evidence>
<organism evidence="10 11">
    <name type="scientific">Parabacteroides gordonii MS-1 = DSM 23371</name>
    <dbReference type="NCBI Taxonomy" id="1203610"/>
    <lineage>
        <taxon>Bacteria</taxon>
        <taxon>Pseudomonadati</taxon>
        <taxon>Bacteroidota</taxon>
        <taxon>Bacteroidia</taxon>
        <taxon>Bacteroidales</taxon>
        <taxon>Tannerellaceae</taxon>
        <taxon>Parabacteroides</taxon>
    </lineage>
</organism>
<gene>
    <name evidence="10" type="ORF">HMPREF1536_01771</name>
</gene>
<protein>
    <recommendedName>
        <fullName evidence="12">Response regulatory domain-containing protein</fullName>
    </recommendedName>
</protein>
<keyword evidence="1 6" id="KW-0597">Phosphoprotein</keyword>
<keyword evidence="11" id="KW-1185">Reference proteome</keyword>
<feature type="DNA-binding region" description="OmpR/PhoB-type" evidence="7">
    <location>
        <begin position="130"/>
        <end position="234"/>
    </location>
</feature>
<feature type="modified residue" description="4-aspartylphosphate" evidence="6">
    <location>
        <position position="55"/>
    </location>
</feature>
<dbReference type="PROSITE" id="PS51755">
    <property type="entry name" value="OMPR_PHOB"/>
    <property type="match status" value="1"/>
</dbReference>
<dbReference type="SMART" id="SM00448">
    <property type="entry name" value="REC"/>
    <property type="match status" value="1"/>
</dbReference>
<dbReference type="InterPro" id="IPR039420">
    <property type="entry name" value="WalR-like"/>
</dbReference>
<dbReference type="HOGENOM" id="CLU_000445_30_1_10"/>
<keyword evidence="4 7" id="KW-0238">DNA-binding</keyword>
<name>A0A0F5JKI7_9BACT</name>
<dbReference type="SMART" id="SM00862">
    <property type="entry name" value="Trans_reg_C"/>
    <property type="match status" value="1"/>
</dbReference>
<dbReference type="InterPro" id="IPR016032">
    <property type="entry name" value="Sig_transdc_resp-reg_C-effctor"/>
</dbReference>
<dbReference type="Gene3D" id="3.40.50.2300">
    <property type="match status" value="1"/>
</dbReference>
<evidence type="ECO:0000313" key="11">
    <source>
        <dbReference type="Proteomes" id="UP000033035"/>
    </source>
</evidence>
<keyword evidence="3" id="KW-0805">Transcription regulation</keyword>
<dbReference type="RefSeq" id="WP_044193551.1">
    <property type="nucleotide sequence ID" value="NZ_KE386765.1"/>
</dbReference>